<gene>
    <name evidence="1" type="ORF">HO173_009446</name>
</gene>
<evidence type="ECO:0000313" key="1">
    <source>
        <dbReference type="EMBL" id="KAF6232341.1"/>
    </source>
</evidence>
<dbReference type="GeneID" id="59291097"/>
<proteinExistence type="predicted"/>
<dbReference type="AlphaFoldDB" id="A0A8H6L1V2"/>
<dbReference type="Proteomes" id="UP000578531">
    <property type="component" value="Unassembled WGS sequence"/>
</dbReference>
<evidence type="ECO:0000313" key="2">
    <source>
        <dbReference type="Proteomes" id="UP000578531"/>
    </source>
</evidence>
<reference evidence="1 2" key="1">
    <citation type="journal article" date="2020" name="Genomics">
        <title>Complete, high-quality genomes from long-read metagenomic sequencing of two wolf lichen thalli reveals enigmatic genome architecture.</title>
        <authorList>
            <person name="McKenzie S.K."/>
            <person name="Walston R.F."/>
            <person name="Allen J.L."/>
        </authorList>
    </citation>
    <scope>NUCLEOTIDE SEQUENCE [LARGE SCALE GENOMIC DNA]</scope>
    <source>
        <strain evidence="1">WasteWater2</strain>
    </source>
</reference>
<protein>
    <submittedName>
        <fullName evidence="1">Uncharacterized protein</fullName>
    </submittedName>
</protein>
<accession>A0A8H6L1V2</accession>
<dbReference type="RefSeq" id="XP_037161770.1">
    <property type="nucleotide sequence ID" value="XM_037311336.1"/>
</dbReference>
<name>A0A8H6L1V2_9LECA</name>
<comment type="caution">
    <text evidence="1">The sequence shown here is derived from an EMBL/GenBank/DDBJ whole genome shotgun (WGS) entry which is preliminary data.</text>
</comment>
<organism evidence="1 2">
    <name type="scientific">Letharia columbiana</name>
    <dbReference type="NCBI Taxonomy" id="112416"/>
    <lineage>
        <taxon>Eukaryota</taxon>
        <taxon>Fungi</taxon>
        <taxon>Dikarya</taxon>
        <taxon>Ascomycota</taxon>
        <taxon>Pezizomycotina</taxon>
        <taxon>Lecanoromycetes</taxon>
        <taxon>OSLEUM clade</taxon>
        <taxon>Lecanoromycetidae</taxon>
        <taxon>Lecanorales</taxon>
        <taxon>Lecanorineae</taxon>
        <taxon>Parmeliaceae</taxon>
        <taxon>Letharia</taxon>
    </lineage>
</organism>
<dbReference type="EMBL" id="JACCJC010000049">
    <property type="protein sequence ID" value="KAF6232341.1"/>
    <property type="molecule type" value="Genomic_DNA"/>
</dbReference>
<keyword evidence="2" id="KW-1185">Reference proteome</keyword>
<dbReference type="OrthoDB" id="5371818at2759"/>
<sequence>MLTPSPFSFSSRSRSARTCLRLPKKSISTKLAANSGPKAQNVQTGNGDLCFLTDTPVDEVLKTFQEQKVDVRQFLVLRYDVESYLGERARD</sequence>